<name>A0ABQ8T2Y5_PERAM</name>
<organism evidence="1 2">
    <name type="scientific">Periplaneta americana</name>
    <name type="common">American cockroach</name>
    <name type="synonym">Blatta americana</name>
    <dbReference type="NCBI Taxonomy" id="6978"/>
    <lineage>
        <taxon>Eukaryota</taxon>
        <taxon>Metazoa</taxon>
        <taxon>Ecdysozoa</taxon>
        <taxon>Arthropoda</taxon>
        <taxon>Hexapoda</taxon>
        <taxon>Insecta</taxon>
        <taxon>Pterygota</taxon>
        <taxon>Neoptera</taxon>
        <taxon>Polyneoptera</taxon>
        <taxon>Dictyoptera</taxon>
        <taxon>Blattodea</taxon>
        <taxon>Blattoidea</taxon>
        <taxon>Blattidae</taxon>
        <taxon>Blattinae</taxon>
        <taxon>Periplaneta</taxon>
    </lineage>
</organism>
<proteinExistence type="predicted"/>
<reference evidence="1 2" key="1">
    <citation type="journal article" date="2022" name="Allergy">
        <title>Genome assembly and annotation of Periplaneta americana reveal a comprehensive cockroach allergen profile.</title>
        <authorList>
            <person name="Wang L."/>
            <person name="Xiong Q."/>
            <person name="Saelim N."/>
            <person name="Wang L."/>
            <person name="Nong W."/>
            <person name="Wan A.T."/>
            <person name="Shi M."/>
            <person name="Liu X."/>
            <person name="Cao Q."/>
            <person name="Hui J.H.L."/>
            <person name="Sookrung N."/>
            <person name="Leung T.F."/>
            <person name="Tungtrongchitr A."/>
            <person name="Tsui S.K.W."/>
        </authorList>
    </citation>
    <scope>NUCLEOTIDE SEQUENCE [LARGE SCALE GENOMIC DNA]</scope>
    <source>
        <strain evidence="1">PWHHKU_190912</strain>
    </source>
</reference>
<sequence>MLKKSTDCTSRPTLTTNRSGDSILFTSTVRIQGGSEIIPQIERDDRLYYPPYLEAVSSIRNLRTRHAVLGSIIKLEYGHRKRGESGVAIYRTDGINSPLTSLRYTQNDVILLATWTVF</sequence>
<dbReference type="EMBL" id="JAJSOF020000017">
    <property type="protein sequence ID" value="KAJ4440419.1"/>
    <property type="molecule type" value="Genomic_DNA"/>
</dbReference>
<gene>
    <name evidence="1" type="ORF">ANN_08560</name>
</gene>
<dbReference type="Proteomes" id="UP001148838">
    <property type="component" value="Unassembled WGS sequence"/>
</dbReference>
<protein>
    <submittedName>
        <fullName evidence="1">Uncharacterized protein</fullName>
    </submittedName>
</protein>
<keyword evidence="2" id="KW-1185">Reference proteome</keyword>
<comment type="caution">
    <text evidence="1">The sequence shown here is derived from an EMBL/GenBank/DDBJ whole genome shotgun (WGS) entry which is preliminary data.</text>
</comment>
<evidence type="ECO:0000313" key="1">
    <source>
        <dbReference type="EMBL" id="KAJ4440419.1"/>
    </source>
</evidence>
<evidence type="ECO:0000313" key="2">
    <source>
        <dbReference type="Proteomes" id="UP001148838"/>
    </source>
</evidence>
<accession>A0ABQ8T2Y5</accession>